<gene>
    <name evidence="2" type="ORF">H9914_07805</name>
</gene>
<evidence type="ECO:0000259" key="1">
    <source>
        <dbReference type="Pfam" id="PF02811"/>
    </source>
</evidence>
<comment type="caution">
    <text evidence="2">The sequence shown here is derived from an EMBL/GenBank/DDBJ whole genome shotgun (WGS) entry which is preliminary data.</text>
</comment>
<dbReference type="CDD" id="cd07432">
    <property type="entry name" value="PHP_HisPPase"/>
    <property type="match status" value="1"/>
</dbReference>
<dbReference type="AlphaFoldDB" id="A0A9D2QSI3"/>
<dbReference type="SUPFAM" id="SSF89550">
    <property type="entry name" value="PHP domain-like"/>
    <property type="match status" value="1"/>
</dbReference>
<proteinExistence type="predicted"/>
<name>A0A9D2QSI3_9FIRM</name>
<organism evidence="2 3">
    <name type="scientific">Candidatus Blautia avicola</name>
    <dbReference type="NCBI Taxonomy" id="2838483"/>
    <lineage>
        <taxon>Bacteria</taxon>
        <taxon>Bacillati</taxon>
        <taxon>Bacillota</taxon>
        <taxon>Clostridia</taxon>
        <taxon>Lachnospirales</taxon>
        <taxon>Lachnospiraceae</taxon>
        <taxon>Blautia</taxon>
    </lineage>
</organism>
<dbReference type="InterPro" id="IPR016195">
    <property type="entry name" value="Pol/histidinol_Pase-like"/>
</dbReference>
<reference evidence="2" key="2">
    <citation type="submission" date="2021-04" db="EMBL/GenBank/DDBJ databases">
        <authorList>
            <person name="Gilroy R."/>
        </authorList>
    </citation>
    <scope>NUCLEOTIDE SEQUENCE</scope>
    <source>
        <strain evidence="2">ChiBcec6-4105</strain>
    </source>
</reference>
<evidence type="ECO:0000313" key="2">
    <source>
        <dbReference type="EMBL" id="HJD28879.1"/>
    </source>
</evidence>
<reference evidence="2" key="1">
    <citation type="journal article" date="2021" name="PeerJ">
        <title>Extensive microbial diversity within the chicken gut microbiome revealed by metagenomics and culture.</title>
        <authorList>
            <person name="Gilroy R."/>
            <person name="Ravi A."/>
            <person name="Getino M."/>
            <person name="Pursley I."/>
            <person name="Horton D.L."/>
            <person name="Alikhan N.F."/>
            <person name="Baker D."/>
            <person name="Gharbi K."/>
            <person name="Hall N."/>
            <person name="Watson M."/>
            <person name="Adriaenssens E.M."/>
            <person name="Foster-Nyarko E."/>
            <person name="Jarju S."/>
            <person name="Secka A."/>
            <person name="Antonio M."/>
            <person name="Oren A."/>
            <person name="Chaudhuri R.R."/>
            <person name="La Ragione R."/>
            <person name="Hildebrand F."/>
            <person name="Pallen M.J."/>
        </authorList>
    </citation>
    <scope>NUCLEOTIDE SEQUENCE</scope>
    <source>
        <strain evidence="2">ChiBcec6-4105</strain>
    </source>
</reference>
<dbReference type="InterPro" id="IPR004013">
    <property type="entry name" value="PHP_dom"/>
</dbReference>
<protein>
    <submittedName>
        <fullName evidence="2">PHP domain-containing protein</fullName>
    </submittedName>
</protein>
<dbReference type="Gene3D" id="3.20.20.140">
    <property type="entry name" value="Metal-dependent hydrolases"/>
    <property type="match status" value="1"/>
</dbReference>
<feature type="domain" description="PHP" evidence="1">
    <location>
        <begin position="4"/>
        <end position="40"/>
    </location>
</feature>
<feature type="non-terminal residue" evidence="2">
    <location>
        <position position="54"/>
    </location>
</feature>
<dbReference type="GO" id="GO:0003824">
    <property type="term" value="F:catalytic activity"/>
    <property type="evidence" value="ECO:0007669"/>
    <property type="project" value="InterPro"/>
</dbReference>
<evidence type="ECO:0000313" key="3">
    <source>
        <dbReference type="Proteomes" id="UP000823892"/>
    </source>
</evidence>
<dbReference type="Pfam" id="PF02811">
    <property type="entry name" value="PHP"/>
    <property type="match status" value="1"/>
</dbReference>
<dbReference type="EMBL" id="DWUY01000175">
    <property type="protein sequence ID" value="HJD28879.1"/>
    <property type="molecule type" value="Genomic_DNA"/>
</dbReference>
<dbReference type="Proteomes" id="UP000823892">
    <property type="component" value="Unassembled WGS sequence"/>
</dbReference>
<accession>A0A9D2QSI3</accession>
<sequence>MYCDYHLHSSFSGDSEVPMEEMIQKGIQLGLPAMCFTEHLDPDFPEGDYSFDLD</sequence>